<sequence length="171" mass="19473">MENILIRKATEADAEAIIKYLNIVGGESDNLLFGKNEFYMTVEEEQEFIKEFNGSLNSVMLLAKDNDAIVSVGSLSGFGRKRISHRGELAISVKKEYWNKGVGSAMLKELIQFGKEKAKLSVIQLTVKADNERAIHTYKKFGFKQIGYYEKFFLIDGKYFDACLMNLYLDQ</sequence>
<reference evidence="2 3" key="1">
    <citation type="submission" date="2016-10" db="EMBL/GenBank/DDBJ databases">
        <authorList>
            <person name="de Groot N.N."/>
        </authorList>
    </citation>
    <scope>NUCLEOTIDE SEQUENCE [LARGE SCALE GENOMIC DNA]</scope>
    <source>
        <strain evidence="2 3">DSM 1283</strain>
    </source>
</reference>
<dbReference type="PANTHER" id="PTHR43415">
    <property type="entry name" value="SPERMIDINE N(1)-ACETYLTRANSFERASE"/>
    <property type="match status" value="1"/>
</dbReference>
<dbReference type="AlphaFoldDB" id="A0A1I5ERA4"/>
<dbReference type="CDD" id="cd04301">
    <property type="entry name" value="NAT_SF"/>
    <property type="match status" value="1"/>
</dbReference>
<dbReference type="GO" id="GO:0016747">
    <property type="term" value="F:acyltransferase activity, transferring groups other than amino-acyl groups"/>
    <property type="evidence" value="ECO:0007669"/>
    <property type="project" value="InterPro"/>
</dbReference>
<organism evidence="2 3">
    <name type="scientific">Anaerocolumna aminovalerica</name>
    <dbReference type="NCBI Taxonomy" id="1527"/>
    <lineage>
        <taxon>Bacteria</taxon>
        <taxon>Bacillati</taxon>
        <taxon>Bacillota</taxon>
        <taxon>Clostridia</taxon>
        <taxon>Lachnospirales</taxon>
        <taxon>Lachnospiraceae</taxon>
        <taxon>Anaerocolumna</taxon>
    </lineage>
</organism>
<accession>A0A1I5ERA4</accession>
<evidence type="ECO:0000259" key="1">
    <source>
        <dbReference type="PROSITE" id="PS51186"/>
    </source>
</evidence>
<name>A0A1I5ERA4_9FIRM</name>
<dbReference type="PANTHER" id="PTHR43415:SF3">
    <property type="entry name" value="GNAT-FAMILY ACETYLTRANSFERASE"/>
    <property type="match status" value="1"/>
</dbReference>
<dbReference type="PROSITE" id="PS51186">
    <property type="entry name" value="GNAT"/>
    <property type="match status" value="1"/>
</dbReference>
<proteinExistence type="predicted"/>
<evidence type="ECO:0000313" key="2">
    <source>
        <dbReference type="EMBL" id="SFO13561.1"/>
    </source>
</evidence>
<dbReference type="EMBL" id="FOWD01000010">
    <property type="protein sequence ID" value="SFO13561.1"/>
    <property type="molecule type" value="Genomic_DNA"/>
</dbReference>
<dbReference type="SUPFAM" id="SSF55729">
    <property type="entry name" value="Acyl-CoA N-acyltransferases (Nat)"/>
    <property type="match status" value="1"/>
</dbReference>
<dbReference type="Pfam" id="PF00583">
    <property type="entry name" value="Acetyltransf_1"/>
    <property type="match status" value="1"/>
</dbReference>
<dbReference type="STRING" id="1527.SAMN04489757_11074"/>
<dbReference type="Gene3D" id="3.40.630.30">
    <property type="match status" value="1"/>
</dbReference>
<feature type="domain" description="N-acetyltransferase" evidence="1">
    <location>
        <begin position="4"/>
        <end position="170"/>
    </location>
</feature>
<dbReference type="InterPro" id="IPR016181">
    <property type="entry name" value="Acyl_CoA_acyltransferase"/>
</dbReference>
<keyword evidence="3" id="KW-1185">Reference proteome</keyword>
<protein>
    <submittedName>
        <fullName evidence="2">Protein N-acetyltransferase, RimJ/RimL family</fullName>
    </submittedName>
</protein>
<gene>
    <name evidence="2" type="ORF">SAMN04489757_11074</name>
</gene>
<dbReference type="Proteomes" id="UP000198806">
    <property type="component" value="Unassembled WGS sequence"/>
</dbReference>
<dbReference type="InterPro" id="IPR000182">
    <property type="entry name" value="GNAT_dom"/>
</dbReference>
<keyword evidence="2" id="KW-0808">Transferase</keyword>
<dbReference type="OrthoDB" id="9790865at2"/>
<dbReference type="RefSeq" id="WP_091685803.1">
    <property type="nucleotide sequence ID" value="NZ_BAABFM010000061.1"/>
</dbReference>
<evidence type="ECO:0000313" key="3">
    <source>
        <dbReference type="Proteomes" id="UP000198806"/>
    </source>
</evidence>